<dbReference type="Pfam" id="PF13519">
    <property type="entry name" value="VWA_2"/>
    <property type="match status" value="1"/>
</dbReference>
<proteinExistence type="predicted"/>
<gene>
    <name evidence="3" type="ORF">EII34_00085</name>
</gene>
<keyword evidence="1" id="KW-0812">Transmembrane</keyword>
<dbReference type="AlphaFoldDB" id="A0A3P1TC40"/>
<dbReference type="Proteomes" id="UP000280819">
    <property type="component" value="Unassembled WGS sequence"/>
</dbReference>
<evidence type="ECO:0000313" key="4">
    <source>
        <dbReference type="Proteomes" id="UP000280819"/>
    </source>
</evidence>
<name>A0A3P1TC40_9ACTN</name>
<reference evidence="3 4" key="1">
    <citation type="submission" date="2018-11" db="EMBL/GenBank/DDBJ databases">
        <title>Genomes From Bacteria Associated with the Canine Oral Cavity: a Test Case for Automated Genome-Based Taxonomic Assignment.</title>
        <authorList>
            <person name="Coil D.A."/>
            <person name="Jospin G."/>
            <person name="Darling A.E."/>
            <person name="Wallis C."/>
            <person name="Davis I.J."/>
            <person name="Harris S."/>
            <person name="Eisen J.A."/>
            <person name="Holcombe L.J."/>
            <person name="O'Flynn C."/>
        </authorList>
    </citation>
    <scope>NUCLEOTIDE SEQUENCE [LARGE SCALE GENOMIC DNA]</scope>
    <source>
        <strain evidence="3 4">OH887_COT-365</strain>
    </source>
</reference>
<dbReference type="Gene3D" id="3.40.50.410">
    <property type="entry name" value="von Willebrand factor, type A domain"/>
    <property type="match status" value="1"/>
</dbReference>
<dbReference type="PANTHER" id="PTHR10579">
    <property type="entry name" value="CALCIUM-ACTIVATED CHLORIDE CHANNEL REGULATOR"/>
    <property type="match status" value="1"/>
</dbReference>
<feature type="domain" description="VWFA" evidence="2">
    <location>
        <begin position="89"/>
        <end position="279"/>
    </location>
</feature>
<keyword evidence="1" id="KW-0472">Membrane</keyword>
<feature type="transmembrane region" description="Helical" evidence="1">
    <location>
        <begin position="58"/>
        <end position="76"/>
    </location>
</feature>
<keyword evidence="1" id="KW-1133">Transmembrane helix</keyword>
<protein>
    <submittedName>
        <fullName evidence="3">VWA domain-containing protein</fullName>
    </submittedName>
</protein>
<dbReference type="PANTHER" id="PTHR10579:SF43">
    <property type="entry name" value="ZINC FINGER (C3HC4-TYPE RING FINGER) FAMILY PROTEIN"/>
    <property type="match status" value="1"/>
</dbReference>
<feature type="transmembrane region" description="Helical" evidence="1">
    <location>
        <begin position="296"/>
        <end position="316"/>
    </location>
</feature>
<evidence type="ECO:0000313" key="3">
    <source>
        <dbReference type="EMBL" id="RRD06944.1"/>
    </source>
</evidence>
<dbReference type="InterPro" id="IPR051266">
    <property type="entry name" value="CLCR"/>
</dbReference>
<dbReference type="RefSeq" id="WP_124841560.1">
    <property type="nucleotide sequence ID" value="NZ_RQZG01000001.1"/>
</dbReference>
<feature type="transmembrane region" description="Helical" evidence="1">
    <location>
        <begin position="15"/>
        <end position="33"/>
    </location>
</feature>
<dbReference type="PROSITE" id="PS50234">
    <property type="entry name" value="VWFA"/>
    <property type="match status" value="1"/>
</dbReference>
<organism evidence="3 4">
    <name type="scientific">Arachnia propionica</name>
    <dbReference type="NCBI Taxonomy" id="1750"/>
    <lineage>
        <taxon>Bacteria</taxon>
        <taxon>Bacillati</taxon>
        <taxon>Actinomycetota</taxon>
        <taxon>Actinomycetes</taxon>
        <taxon>Propionibacteriales</taxon>
        <taxon>Propionibacteriaceae</taxon>
        <taxon>Arachnia</taxon>
    </lineage>
</organism>
<evidence type="ECO:0000256" key="1">
    <source>
        <dbReference type="SAM" id="Phobius"/>
    </source>
</evidence>
<dbReference type="SMART" id="SM00327">
    <property type="entry name" value="VWA"/>
    <property type="match status" value="1"/>
</dbReference>
<evidence type="ECO:0000259" key="2">
    <source>
        <dbReference type="PROSITE" id="PS50234"/>
    </source>
</evidence>
<accession>A0A3P1TC40</accession>
<dbReference type="EMBL" id="RQZG01000001">
    <property type="protein sequence ID" value="RRD06944.1"/>
    <property type="molecule type" value="Genomic_DNA"/>
</dbReference>
<dbReference type="SUPFAM" id="SSF53300">
    <property type="entry name" value="vWA-like"/>
    <property type="match status" value="1"/>
</dbReference>
<dbReference type="InterPro" id="IPR002035">
    <property type="entry name" value="VWF_A"/>
</dbReference>
<sequence>MTVILALEFMRPARLWAMVIVAGIAGLYVLLVSRRPRPGRRSRIHLVIPKDAAWKRHGAVLLALLSLASLVVAWAMPTDFGKQPRDRATVVVTIDVSWSMEAEDVKPNRLEAAKESAKEFVLSLPERFNVALVTFAGTANIAVPPTVDRGALTRAIDGLSMAPSTATGEAVYTSLDALQLVPPNPDDPEDVAPAAIVLLSDGASNIGRSSADAAKVSREMGVPIYTIAYGTQDGYVISNGQRQRVAVNHHELYVIADNSGGKKFSAESAGQLGEVYDAISTDIGYERVPMEVTERYAGYSLIFAILAALGVISLGARWP</sequence>
<comment type="caution">
    <text evidence="3">The sequence shown here is derived from an EMBL/GenBank/DDBJ whole genome shotgun (WGS) entry which is preliminary data.</text>
</comment>
<dbReference type="OrthoDB" id="8882959at2"/>
<dbReference type="InterPro" id="IPR036465">
    <property type="entry name" value="vWFA_dom_sf"/>
</dbReference>